<keyword evidence="2" id="KW-1185">Reference proteome</keyword>
<dbReference type="RefSeq" id="WP_267848061.1">
    <property type="nucleotide sequence ID" value="NZ_JAPMXC010000002.1"/>
</dbReference>
<evidence type="ECO:0000313" key="2">
    <source>
        <dbReference type="Proteomes" id="UP001082899"/>
    </source>
</evidence>
<evidence type="ECO:0000313" key="1">
    <source>
        <dbReference type="EMBL" id="MCY0388191.1"/>
    </source>
</evidence>
<dbReference type="EMBL" id="JAPMXC010000002">
    <property type="protein sequence ID" value="MCY0388191.1"/>
    <property type="molecule type" value="Genomic_DNA"/>
</dbReference>
<accession>A0ABT3ZNS2</accession>
<comment type="caution">
    <text evidence="1">The sequence shown here is derived from an EMBL/GenBank/DDBJ whole genome shotgun (WGS) entry which is preliminary data.</text>
</comment>
<name>A0ABT3ZNS2_9BURK</name>
<gene>
    <name evidence="1" type="ORF">OVY01_13275</name>
</gene>
<reference evidence="1" key="1">
    <citation type="submission" date="2022-11" db="EMBL/GenBank/DDBJ databases">
        <title>Robbsia betulipollinis sp. nov., isolated from pollen of birch (Betula pendula).</title>
        <authorList>
            <person name="Shi H."/>
            <person name="Ambika Manirajan B."/>
            <person name="Ratering S."/>
            <person name="Geissler-Plaum R."/>
            <person name="Schnell S."/>
        </authorList>
    </citation>
    <scope>NUCLEOTIDE SEQUENCE</scope>
    <source>
        <strain evidence="1">Bb-Pol-6</strain>
    </source>
</reference>
<sequence>LEDDGVLHGDFSERVADIVMARAHWDFVRLYSLYRRGARPYCVTAGSRQLNWVACSAMSTLGYLLTRSAAEKLLIHTQDMMFTIDEVIDRHWEHGLRLLVVHPHIVTESALPSVIGDRRKPRLKGQAKVRYKWHRAADKVRRFFFNVKDRPRRVVRLDQRREETLSNGRRRLLTRSW</sequence>
<organism evidence="1 2">
    <name type="scientific">Robbsia betulipollinis</name>
    <dbReference type="NCBI Taxonomy" id="2981849"/>
    <lineage>
        <taxon>Bacteria</taxon>
        <taxon>Pseudomonadati</taxon>
        <taxon>Pseudomonadota</taxon>
        <taxon>Betaproteobacteria</taxon>
        <taxon>Burkholderiales</taxon>
        <taxon>Burkholderiaceae</taxon>
        <taxon>Robbsia</taxon>
    </lineage>
</organism>
<feature type="non-terminal residue" evidence="1">
    <location>
        <position position="1"/>
    </location>
</feature>
<evidence type="ECO:0008006" key="3">
    <source>
        <dbReference type="Google" id="ProtNLM"/>
    </source>
</evidence>
<dbReference type="Proteomes" id="UP001082899">
    <property type="component" value="Unassembled WGS sequence"/>
</dbReference>
<protein>
    <recommendedName>
        <fullName evidence="3">Glycosyltransferase</fullName>
    </recommendedName>
</protein>
<proteinExistence type="predicted"/>